<dbReference type="CDD" id="cd00093">
    <property type="entry name" value="HTH_XRE"/>
    <property type="match status" value="1"/>
</dbReference>
<dbReference type="Gene3D" id="1.10.260.40">
    <property type="entry name" value="lambda repressor-like DNA-binding domains"/>
    <property type="match status" value="1"/>
</dbReference>
<protein>
    <submittedName>
        <fullName evidence="3">Helix-turn-helix transcriptional regulator</fullName>
    </submittedName>
</protein>
<dbReference type="SMART" id="SM00530">
    <property type="entry name" value="HTH_XRE"/>
    <property type="match status" value="1"/>
</dbReference>
<feature type="domain" description="HTH cro/C1-type" evidence="2">
    <location>
        <begin position="15"/>
        <end position="69"/>
    </location>
</feature>
<proteinExistence type="predicted"/>
<evidence type="ECO:0000256" key="1">
    <source>
        <dbReference type="ARBA" id="ARBA00023125"/>
    </source>
</evidence>
<organism evidence="3 4">
    <name type="scientific">Candidatus Scatousia excrementipullorum</name>
    <dbReference type="NCBI Taxonomy" id="2840936"/>
    <lineage>
        <taxon>Bacteria</taxon>
        <taxon>Candidatus Scatousia</taxon>
    </lineage>
</organism>
<dbReference type="PANTHER" id="PTHR46558">
    <property type="entry name" value="TRACRIPTIONAL REGULATORY PROTEIN-RELATED-RELATED"/>
    <property type="match status" value="1"/>
</dbReference>
<evidence type="ECO:0000313" key="4">
    <source>
        <dbReference type="Proteomes" id="UP000823632"/>
    </source>
</evidence>
<dbReference type="EMBL" id="JADIND010000036">
    <property type="protein sequence ID" value="MBO8430074.1"/>
    <property type="molecule type" value="Genomic_DNA"/>
</dbReference>
<dbReference type="SUPFAM" id="SSF47413">
    <property type="entry name" value="lambda repressor-like DNA-binding domains"/>
    <property type="match status" value="1"/>
</dbReference>
<dbReference type="Proteomes" id="UP000823632">
    <property type="component" value="Unassembled WGS sequence"/>
</dbReference>
<evidence type="ECO:0000313" key="3">
    <source>
        <dbReference type="EMBL" id="MBO8430074.1"/>
    </source>
</evidence>
<dbReference type="InterPro" id="IPR010982">
    <property type="entry name" value="Lambda_DNA-bd_dom_sf"/>
</dbReference>
<comment type="caution">
    <text evidence="3">The sequence shown here is derived from an EMBL/GenBank/DDBJ whole genome shotgun (WGS) entry which is preliminary data.</text>
</comment>
<sequence>MNKRTEILKQFGRNVKAERVRKGLTQEALAERMNINSEYISKVERGMANMSLKKIAELADYIGADINDLLRF</sequence>
<dbReference type="PANTHER" id="PTHR46558:SF4">
    <property type="entry name" value="DNA-BIDING PHAGE PROTEIN"/>
    <property type="match status" value="1"/>
</dbReference>
<reference evidence="3" key="2">
    <citation type="journal article" date="2021" name="PeerJ">
        <title>Extensive microbial diversity within the chicken gut microbiome revealed by metagenomics and culture.</title>
        <authorList>
            <person name="Gilroy R."/>
            <person name="Ravi A."/>
            <person name="Getino M."/>
            <person name="Pursley I."/>
            <person name="Horton D.L."/>
            <person name="Alikhan N.F."/>
            <person name="Baker D."/>
            <person name="Gharbi K."/>
            <person name="Hall N."/>
            <person name="Watson M."/>
            <person name="Adriaenssens E.M."/>
            <person name="Foster-Nyarko E."/>
            <person name="Jarju S."/>
            <person name="Secka A."/>
            <person name="Antonio M."/>
            <person name="Oren A."/>
            <person name="Chaudhuri R.R."/>
            <person name="La Ragione R."/>
            <person name="Hildebrand F."/>
            <person name="Pallen M.J."/>
        </authorList>
    </citation>
    <scope>NUCLEOTIDE SEQUENCE</scope>
    <source>
        <strain evidence="3">10192</strain>
    </source>
</reference>
<dbReference type="AlphaFoldDB" id="A0A9D9DLS6"/>
<dbReference type="Pfam" id="PF01381">
    <property type="entry name" value="HTH_3"/>
    <property type="match status" value="1"/>
</dbReference>
<keyword evidence="1" id="KW-0238">DNA-binding</keyword>
<accession>A0A9D9DLS6</accession>
<dbReference type="GO" id="GO:0003677">
    <property type="term" value="F:DNA binding"/>
    <property type="evidence" value="ECO:0007669"/>
    <property type="project" value="UniProtKB-KW"/>
</dbReference>
<gene>
    <name evidence="3" type="ORF">IAC76_01670</name>
</gene>
<name>A0A9D9DLS6_9BACT</name>
<reference evidence="3" key="1">
    <citation type="submission" date="2020-10" db="EMBL/GenBank/DDBJ databases">
        <authorList>
            <person name="Gilroy R."/>
        </authorList>
    </citation>
    <scope>NUCLEOTIDE SEQUENCE</scope>
    <source>
        <strain evidence="3">10192</strain>
    </source>
</reference>
<evidence type="ECO:0000259" key="2">
    <source>
        <dbReference type="PROSITE" id="PS50943"/>
    </source>
</evidence>
<dbReference type="PROSITE" id="PS50943">
    <property type="entry name" value="HTH_CROC1"/>
    <property type="match status" value="1"/>
</dbReference>
<dbReference type="InterPro" id="IPR001387">
    <property type="entry name" value="Cro/C1-type_HTH"/>
</dbReference>